<keyword evidence="4" id="KW-0648">Protein biosynthesis</keyword>
<dbReference type="GO" id="GO:0003924">
    <property type="term" value="F:GTPase activity"/>
    <property type="evidence" value="ECO:0007669"/>
    <property type="project" value="InterPro"/>
</dbReference>
<dbReference type="SUPFAM" id="SSF52540">
    <property type="entry name" value="P-loop containing nucleoside triphosphate hydrolases"/>
    <property type="match status" value="1"/>
</dbReference>
<dbReference type="InterPro" id="IPR000795">
    <property type="entry name" value="T_Tr_GTP-bd_dom"/>
</dbReference>
<dbReference type="Gene3D" id="2.40.30.10">
    <property type="entry name" value="Translation factors"/>
    <property type="match status" value="2"/>
</dbReference>
<accession>A0A6J6UWW5</accession>
<dbReference type="Pfam" id="PF22042">
    <property type="entry name" value="EF-G_D2"/>
    <property type="match status" value="1"/>
</dbReference>
<name>A0A6J6UWW5_9ZZZZ</name>
<dbReference type="NCBIfam" id="TIGR00487">
    <property type="entry name" value="IF-2"/>
    <property type="match status" value="1"/>
</dbReference>
<dbReference type="Gene3D" id="3.40.50.10050">
    <property type="entry name" value="Translation initiation factor IF- 2, domain 3"/>
    <property type="match status" value="1"/>
</dbReference>
<keyword evidence="3" id="KW-0547">Nucleotide-binding</keyword>
<evidence type="ECO:0000313" key="7">
    <source>
        <dbReference type="EMBL" id="CAB4693858.1"/>
    </source>
</evidence>
<dbReference type="CDD" id="cd03692">
    <property type="entry name" value="mtIF2_IVc"/>
    <property type="match status" value="1"/>
</dbReference>
<feature type="domain" description="Tr-type G" evidence="6">
    <location>
        <begin position="109"/>
        <end position="278"/>
    </location>
</feature>
<evidence type="ECO:0000259" key="6">
    <source>
        <dbReference type="PROSITE" id="PS51722"/>
    </source>
</evidence>
<dbReference type="InterPro" id="IPR036925">
    <property type="entry name" value="TIF_IF2_dom3_sf"/>
</dbReference>
<dbReference type="InterPro" id="IPR027417">
    <property type="entry name" value="P-loop_NTPase"/>
</dbReference>
<evidence type="ECO:0000256" key="2">
    <source>
        <dbReference type="ARBA" id="ARBA00022540"/>
    </source>
</evidence>
<dbReference type="InterPro" id="IPR000178">
    <property type="entry name" value="TF_IF2_bacterial-like"/>
</dbReference>
<comment type="similarity">
    <text evidence="1">Belongs to the TRAFAC class translation factor GTPase superfamily. Classic translation factor GTPase family. IF-2 subfamily.</text>
</comment>
<dbReference type="Pfam" id="PF11987">
    <property type="entry name" value="IF-2"/>
    <property type="match status" value="1"/>
</dbReference>
<dbReference type="HAMAP" id="MF_00100_B">
    <property type="entry name" value="IF_2_B"/>
    <property type="match status" value="1"/>
</dbReference>
<evidence type="ECO:0000313" key="8">
    <source>
        <dbReference type="EMBL" id="CAB4762917.1"/>
    </source>
</evidence>
<dbReference type="InterPro" id="IPR044145">
    <property type="entry name" value="IF2_II"/>
</dbReference>
<dbReference type="FunFam" id="2.40.30.10:FF:000007">
    <property type="entry name" value="Translation initiation factor IF-2"/>
    <property type="match status" value="1"/>
</dbReference>
<proteinExistence type="inferred from homology"/>
<dbReference type="NCBIfam" id="TIGR00231">
    <property type="entry name" value="small_GTP"/>
    <property type="match status" value="1"/>
</dbReference>
<dbReference type="InterPro" id="IPR053905">
    <property type="entry name" value="EF-G-like_DII"/>
</dbReference>
<evidence type="ECO:0000256" key="1">
    <source>
        <dbReference type="ARBA" id="ARBA00007733"/>
    </source>
</evidence>
<dbReference type="CDD" id="cd01887">
    <property type="entry name" value="IF2_eIF5B"/>
    <property type="match status" value="1"/>
</dbReference>
<dbReference type="InterPro" id="IPR006847">
    <property type="entry name" value="IF2_N"/>
</dbReference>
<dbReference type="EMBL" id="CAEZXX010000005">
    <property type="protein sequence ID" value="CAB4693858.1"/>
    <property type="molecule type" value="Genomic_DNA"/>
</dbReference>
<dbReference type="GO" id="GO:0005525">
    <property type="term" value="F:GTP binding"/>
    <property type="evidence" value="ECO:0007669"/>
    <property type="project" value="UniProtKB-KW"/>
</dbReference>
<dbReference type="InterPro" id="IPR015760">
    <property type="entry name" value="TIF_IF2"/>
</dbReference>
<dbReference type="CDD" id="cd03702">
    <property type="entry name" value="IF2_mtIF2_II"/>
    <property type="match status" value="1"/>
</dbReference>
<dbReference type="FunFam" id="2.40.30.10:FF:000008">
    <property type="entry name" value="Translation initiation factor IF-2"/>
    <property type="match status" value="1"/>
</dbReference>
<dbReference type="SUPFAM" id="SSF52156">
    <property type="entry name" value="Initiation factor IF2/eIF5b, domain 3"/>
    <property type="match status" value="1"/>
</dbReference>
<evidence type="ECO:0000256" key="5">
    <source>
        <dbReference type="ARBA" id="ARBA00023134"/>
    </source>
</evidence>
<dbReference type="Pfam" id="PF00009">
    <property type="entry name" value="GTP_EFTU"/>
    <property type="match status" value="1"/>
</dbReference>
<dbReference type="EMBL" id="CAFBQP010000070">
    <property type="protein sequence ID" value="CAB5066099.1"/>
    <property type="molecule type" value="Genomic_DNA"/>
</dbReference>
<dbReference type="FunFam" id="3.40.50.300:FF:000019">
    <property type="entry name" value="Translation initiation factor IF-2"/>
    <property type="match status" value="1"/>
</dbReference>
<dbReference type="FunFam" id="3.40.50.10050:FF:000001">
    <property type="entry name" value="Translation initiation factor IF-2"/>
    <property type="match status" value="1"/>
</dbReference>
<evidence type="ECO:0000313" key="9">
    <source>
        <dbReference type="EMBL" id="CAB5066099.1"/>
    </source>
</evidence>
<keyword evidence="2" id="KW-0396">Initiation factor</keyword>
<evidence type="ECO:0000256" key="3">
    <source>
        <dbReference type="ARBA" id="ARBA00022741"/>
    </source>
</evidence>
<dbReference type="PROSITE" id="PS51722">
    <property type="entry name" value="G_TR_2"/>
    <property type="match status" value="1"/>
</dbReference>
<dbReference type="InterPro" id="IPR023115">
    <property type="entry name" value="TIF_IF2_dom3"/>
</dbReference>
<evidence type="ECO:0000256" key="4">
    <source>
        <dbReference type="ARBA" id="ARBA00022917"/>
    </source>
</evidence>
<dbReference type="PANTHER" id="PTHR43381:SF5">
    <property type="entry name" value="TR-TYPE G DOMAIN-CONTAINING PROTEIN"/>
    <property type="match status" value="1"/>
</dbReference>
<dbReference type="AlphaFoldDB" id="A0A6J6UWW5"/>
<dbReference type="Pfam" id="PF04760">
    <property type="entry name" value="IF2_N"/>
    <property type="match status" value="1"/>
</dbReference>
<sequence length="612" mass="66166">MDELQPHLGTNYTRDDAPVPEGTIVIERGVSAQEFAPKVNRTAADLVRFLLKNGEMVTATMTLSDEQMELFALEIGAEILLVEPGQQEELELQALFDDSDDEIEALQQSRPPVVTVMGHVDHGKTTLLDKIRNANVVAGEAGGITQHIGAYKVPHDGGAITFIDTPGHAAFTKMRARGAQVTDIVVLVVAADDGVMPQTAEAINHAKSADVPIIVAINKIDKENADVDRVMAQLSEYELVPESWGGDTITVQMSAQQNLGVDDLLSQLLVVAELEELTANPTGRAKGIVLEANLDTGRGPVATILVDKGTLRVGDPIVAGAAWGRVRAMIDDQGRQIKEAGPSTPVQVLGLSAVPGAGDEFRVAPDDKTARTVAEAREQRSRLTNQRGDARVQKGVKLEDIFSQIQAGEVATLNLLLKADVHGSLEAVTESLRKLERDEVKLSFVHRAVGGITENDISLASATNATIIGFNVRPDRKAREMAAAEGVDIRTYEIIYKLLEDIERAMVGMLAPEFEEVVTGEAEVREVFRVPKIGAIAGCLVRSGVITRGSKVRFIRDGVIIWKGSINSLKRFKDDAREVREGFECGIGLSDFTDLKGGDLIETFDEREVARV</sequence>
<dbReference type="PROSITE" id="PS01176">
    <property type="entry name" value="IF2"/>
    <property type="match status" value="1"/>
</dbReference>
<organism evidence="8">
    <name type="scientific">freshwater metagenome</name>
    <dbReference type="NCBI Taxonomy" id="449393"/>
    <lineage>
        <taxon>unclassified sequences</taxon>
        <taxon>metagenomes</taxon>
        <taxon>ecological metagenomes</taxon>
    </lineage>
</organism>
<dbReference type="EMBL" id="CAEZYY010000028">
    <property type="protein sequence ID" value="CAB4762917.1"/>
    <property type="molecule type" value="Genomic_DNA"/>
</dbReference>
<dbReference type="Gene3D" id="3.40.50.300">
    <property type="entry name" value="P-loop containing nucleotide triphosphate hydrolases"/>
    <property type="match status" value="1"/>
</dbReference>
<dbReference type="SUPFAM" id="SSF50447">
    <property type="entry name" value="Translation proteins"/>
    <property type="match status" value="2"/>
</dbReference>
<reference evidence="8" key="1">
    <citation type="submission" date="2020-05" db="EMBL/GenBank/DDBJ databases">
        <authorList>
            <person name="Chiriac C."/>
            <person name="Salcher M."/>
            <person name="Ghai R."/>
            <person name="Kavagutti S V."/>
        </authorList>
    </citation>
    <scope>NUCLEOTIDE SEQUENCE</scope>
</reference>
<dbReference type="InterPro" id="IPR009000">
    <property type="entry name" value="Transl_B-barrel_sf"/>
</dbReference>
<dbReference type="PANTHER" id="PTHR43381">
    <property type="entry name" value="TRANSLATION INITIATION FACTOR IF-2-RELATED"/>
    <property type="match status" value="1"/>
</dbReference>
<dbReference type="GO" id="GO:0005829">
    <property type="term" value="C:cytosol"/>
    <property type="evidence" value="ECO:0007669"/>
    <property type="project" value="TreeGrafter"/>
</dbReference>
<dbReference type="InterPro" id="IPR005225">
    <property type="entry name" value="Small_GTP-bd"/>
</dbReference>
<keyword evidence="5" id="KW-0342">GTP-binding</keyword>
<dbReference type="GO" id="GO:0003743">
    <property type="term" value="F:translation initiation factor activity"/>
    <property type="evidence" value="ECO:0007669"/>
    <property type="project" value="UniProtKB-KW"/>
</dbReference>
<protein>
    <submittedName>
        <fullName evidence="8">Unannotated protein</fullName>
    </submittedName>
</protein>
<gene>
    <name evidence="7" type="ORF">UFOPK2602_00176</name>
    <name evidence="8" type="ORF">UFOPK2806_01810</name>
    <name evidence="9" type="ORF">UFOPK4306_01732</name>
</gene>